<dbReference type="EMBL" id="ML119064">
    <property type="protein sequence ID" value="ROT34807.1"/>
    <property type="molecule type" value="Genomic_DNA"/>
</dbReference>
<dbReference type="STRING" id="1314773.A0A3N2PJV3"/>
<dbReference type="InterPro" id="IPR040155">
    <property type="entry name" value="CEBPZ/Mak21-like"/>
</dbReference>
<evidence type="ECO:0000313" key="5">
    <source>
        <dbReference type="Proteomes" id="UP000272025"/>
    </source>
</evidence>
<evidence type="ECO:0000256" key="1">
    <source>
        <dbReference type="ARBA" id="ARBA00007797"/>
    </source>
</evidence>
<dbReference type="RefSeq" id="XP_028462613.1">
    <property type="nucleotide sequence ID" value="XM_028610949.1"/>
</dbReference>
<dbReference type="Pfam" id="PF03914">
    <property type="entry name" value="CBF"/>
    <property type="match status" value="1"/>
</dbReference>
<feature type="compositionally biased region" description="Acidic residues" evidence="2">
    <location>
        <begin position="791"/>
        <end position="810"/>
    </location>
</feature>
<dbReference type="Proteomes" id="UP000272025">
    <property type="component" value="Unassembled WGS sequence"/>
</dbReference>
<dbReference type="InterPro" id="IPR016024">
    <property type="entry name" value="ARM-type_fold"/>
</dbReference>
<dbReference type="GO" id="GO:0005634">
    <property type="term" value="C:nucleus"/>
    <property type="evidence" value="ECO:0007669"/>
    <property type="project" value="UniProtKB-ARBA"/>
</dbReference>
<feature type="compositionally biased region" description="Polar residues" evidence="2">
    <location>
        <begin position="58"/>
        <end position="75"/>
    </location>
</feature>
<gene>
    <name evidence="4" type="ORF">SODALDRAFT_329458</name>
</gene>
<organism evidence="4 5">
    <name type="scientific">Sodiomyces alkalinus (strain CBS 110278 / VKM F-3762 / F11)</name>
    <name type="common">Alkaliphilic filamentous fungus</name>
    <dbReference type="NCBI Taxonomy" id="1314773"/>
    <lineage>
        <taxon>Eukaryota</taxon>
        <taxon>Fungi</taxon>
        <taxon>Dikarya</taxon>
        <taxon>Ascomycota</taxon>
        <taxon>Pezizomycotina</taxon>
        <taxon>Sordariomycetes</taxon>
        <taxon>Hypocreomycetidae</taxon>
        <taxon>Glomerellales</taxon>
        <taxon>Plectosphaerellaceae</taxon>
        <taxon>Sodiomyces</taxon>
    </lineage>
</organism>
<dbReference type="AlphaFoldDB" id="A0A3N2PJV3"/>
<accession>A0A3N2PJV3</accession>
<feature type="compositionally biased region" description="Polar residues" evidence="2">
    <location>
        <begin position="1"/>
        <end position="15"/>
    </location>
</feature>
<feature type="region of interest" description="Disordered" evidence="2">
    <location>
        <begin position="761"/>
        <end position="864"/>
    </location>
</feature>
<name>A0A3N2PJV3_SODAK</name>
<feature type="compositionally biased region" description="Basic and acidic residues" evidence="2">
    <location>
        <begin position="849"/>
        <end position="858"/>
    </location>
</feature>
<evidence type="ECO:0000313" key="4">
    <source>
        <dbReference type="EMBL" id="ROT34807.1"/>
    </source>
</evidence>
<comment type="similarity">
    <text evidence="1">Belongs to the CBF/MAK21 family.</text>
</comment>
<dbReference type="PANTHER" id="PTHR12048:SF0">
    <property type="entry name" value="CCAAT_ENHANCER-BINDING PROTEIN ZETA"/>
    <property type="match status" value="1"/>
</dbReference>
<feature type="domain" description="CCAAT-binding factor" evidence="3">
    <location>
        <begin position="495"/>
        <end position="659"/>
    </location>
</feature>
<dbReference type="InterPro" id="IPR005612">
    <property type="entry name" value="CCAAT-binding_factor"/>
</dbReference>
<feature type="compositionally biased region" description="Basic and acidic residues" evidence="2">
    <location>
        <begin position="29"/>
        <end position="38"/>
    </location>
</feature>
<proteinExistence type="inferred from homology"/>
<dbReference type="SUPFAM" id="SSF48371">
    <property type="entry name" value="ARM repeat"/>
    <property type="match status" value="1"/>
</dbReference>
<feature type="compositionally biased region" description="Basic and acidic residues" evidence="2">
    <location>
        <begin position="616"/>
        <end position="633"/>
    </location>
</feature>
<evidence type="ECO:0000256" key="2">
    <source>
        <dbReference type="SAM" id="MobiDB-lite"/>
    </source>
</evidence>
<evidence type="ECO:0000259" key="3">
    <source>
        <dbReference type="Pfam" id="PF03914"/>
    </source>
</evidence>
<dbReference type="GeneID" id="39579427"/>
<keyword evidence="5" id="KW-1185">Reference proteome</keyword>
<sequence length="890" mass="100517">MPAQLKTSAVSSSLEAANGRLSRKRKNHNVNDDKEIRRTSKRKISNGTSPRDKRQDLTNRASRSIATVSNSTTDDLQYHQSHEDHVLQQALQDLASSSSMKSPKTQFIFAPRPDWHRAELQPMVEPQSELVHPFSNAIGNLHSHAWSLLEADSEVYRKSVLVSTSHKFLSTIMASGTVSDKVSALTLAIQESPVHNFKALEALMGLASKRNRGQALEALGALVDLLGPGFILPPNRRLRKFESQRGLLGVLQKHRIHQWAASENLPVGLSEAHLVVWAYEDWMKSAYFKIVQLLEVWCNDEIEHSRMKSLDFVYCLLKEKPEQETNLLTLLVSKLEDKDRKISSKASYLLLQLQNTHPAMKLILVKTIEQQILLRPGQNSRAKYNAVSTLNQTILSNRDPKTAETLLAIYFEVFIVLLKKPMVGFGLPSDYHMEKTNKEAATRTNAEHETAEKLVSAVLTGINRAVPFVADDNPILDAHVDTLFQIAHSSNFNTSVQALILIQQLSLRRHVAYDRFYRTLYESLLDPRLMTSSKKSLYLNLVLRSLKADVDSRRVKAFMKRMTQILGLHQAPFACGILYIILQLRCQFPDIRTLFEEPEEDVGIEQAAPRHPIMHRQAERSSRSYDGRKRDPEHSNSQYTCLWELIPFLDHFHPSVSFAASNVLSNQEASATPDMESHSLIRFLDKFVYRNPKNTESTRGVSIMQPLSGSGGVINKLSHATGTTVNNPAFWDKTIDRVAVEDIFFHHYFQQVGKRTRTSFTTHIESQSESDNDEEVWKALASSQPDHRMDEVDDSDLDLDVWDYDDDSDADQSRNSLGEGTGVQDVNESDDSADGNDFKEINRTFSKSPEAETRRAAEDTGSLSTRKLKSLPTFASIDDYAELLALEPES</sequence>
<feature type="region of interest" description="Disordered" evidence="2">
    <location>
        <begin position="605"/>
        <end position="633"/>
    </location>
</feature>
<reference evidence="4 5" key="1">
    <citation type="journal article" date="2018" name="Mol. Ecol.">
        <title>The obligate alkalophilic soda-lake fungus Sodiomyces alkalinus has shifted to a protein diet.</title>
        <authorList>
            <person name="Grum-Grzhimaylo A.A."/>
            <person name="Falkoski D.L."/>
            <person name="van den Heuvel J."/>
            <person name="Valero-Jimenez C.A."/>
            <person name="Min B."/>
            <person name="Choi I.G."/>
            <person name="Lipzen A."/>
            <person name="Daum C.G."/>
            <person name="Aanen D.K."/>
            <person name="Tsang A."/>
            <person name="Henrissat B."/>
            <person name="Bilanenko E.N."/>
            <person name="de Vries R.P."/>
            <person name="van Kan J.A.L."/>
            <person name="Grigoriev I.V."/>
            <person name="Debets A.J.M."/>
        </authorList>
    </citation>
    <scope>NUCLEOTIDE SEQUENCE [LARGE SCALE GENOMIC DNA]</scope>
    <source>
        <strain evidence="4 5">F11</strain>
    </source>
</reference>
<dbReference type="OrthoDB" id="28947at2759"/>
<feature type="region of interest" description="Disordered" evidence="2">
    <location>
        <begin position="1"/>
        <end position="81"/>
    </location>
</feature>
<protein>
    <submittedName>
        <fullName evidence="4">CBF-domain-containing protein</fullName>
    </submittedName>
</protein>
<dbReference type="PANTHER" id="PTHR12048">
    <property type="entry name" value="CCAAT-BINDING FACTOR-RELATED"/>
    <property type="match status" value="1"/>
</dbReference>